<dbReference type="OrthoDB" id="3242664at2"/>
<dbReference type="AlphaFoldDB" id="Q2SKK2"/>
<reference evidence="2 3" key="1">
    <citation type="journal article" date="2005" name="Nucleic Acids Res.">
        <title>Genomic blueprint of Hahella chejuensis, a marine microbe producing an algicidal agent.</title>
        <authorList>
            <person name="Jeong H."/>
            <person name="Yim J.H."/>
            <person name="Lee C."/>
            <person name="Choi S.-H."/>
            <person name="Park Y.K."/>
            <person name="Yoon S.H."/>
            <person name="Hur C.-G."/>
            <person name="Kang H.-Y."/>
            <person name="Kim D."/>
            <person name="Lee H.H."/>
            <person name="Park K.H."/>
            <person name="Park S.-H."/>
            <person name="Park H.-S."/>
            <person name="Lee H.K."/>
            <person name="Oh T.K."/>
            <person name="Kim J.F."/>
        </authorList>
    </citation>
    <scope>NUCLEOTIDE SEQUENCE [LARGE SCALE GENOMIC DNA]</scope>
    <source>
        <strain evidence="2 3">KCTC 2396</strain>
    </source>
</reference>
<protein>
    <submittedName>
        <fullName evidence="2">Probable phage protein</fullName>
    </submittedName>
</protein>
<dbReference type="HOGENOM" id="CLU_065352_0_0_6"/>
<accession>Q2SKK2</accession>
<dbReference type="InterPro" id="IPR046914">
    <property type="entry name" value="ABC-3C_CTD6"/>
</dbReference>
<name>Q2SKK2_HAHCH</name>
<keyword evidence="3" id="KW-1185">Reference proteome</keyword>
<dbReference type="STRING" id="349521.HCH_01988"/>
<evidence type="ECO:0000259" key="1">
    <source>
        <dbReference type="Pfam" id="PF20282"/>
    </source>
</evidence>
<dbReference type="RefSeq" id="WP_011395893.1">
    <property type="nucleotide sequence ID" value="NC_007645.1"/>
</dbReference>
<sequence>MNEGDFKELSPNPQKGLYSSAHVISGVPIPKTQRVQLFGADEWEEFTEEWASSLKSSYYCVKRFAGAGDKGLDVVGFINSNQFSNGWDNYQCKFYDKPLTPSDIWVEFGKIIYFTYCGEFPSPRKYYFVAPKNIGTKLGKLLANASKLKEELKENWEKYCEDDITSTAKIKLQGDLLAHLQSFDFTIFGSISLVRMIEQHASTRFHAVRFGGGLSIRPEPEIPPEDTVSLDHRYVKQLLSVYAQFIGEYQQTPDLSLLDKDDNLRAHFQRQRERFYHAESLRNFSRDTVPSGVFEALQDDIFDGIVDVCESQHKCDMDRLNATMSQAANVAVEASPLASVTRVRDKQGMCHQLVNDNRLSWSKHNE</sequence>
<evidence type="ECO:0000313" key="2">
    <source>
        <dbReference type="EMBL" id="ABC28822.1"/>
    </source>
</evidence>
<dbReference type="eggNOG" id="ENOG502Z9QP">
    <property type="taxonomic scope" value="Bacteria"/>
</dbReference>
<proteinExistence type="predicted"/>
<evidence type="ECO:0000313" key="3">
    <source>
        <dbReference type="Proteomes" id="UP000000238"/>
    </source>
</evidence>
<dbReference type="Pfam" id="PF20282">
    <property type="entry name" value="CTD6"/>
    <property type="match status" value="1"/>
</dbReference>
<gene>
    <name evidence="2" type="ordered locus">HCH_01988</name>
</gene>
<dbReference type="EMBL" id="CP000155">
    <property type="protein sequence ID" value="ABC28822.1"/>
    <property type="molecule type" value="Genomic_DNA"/>
</dbReference>
<feature type="domain" description="ABC-three component systems C-terminal" evidence="1">
    <location>
        <begin position="232"/>
        <end position="361"/>
    </location>
</feature>
<organism evidence="2 3">
    <name type="scientific">Hahella chejuensis (strain KCTC 2396)</name>
    <dbReference type="NCBI Taxonomy" id="349521"/>
    <lineage>
        <taxon>Bacteria</taxon>
        <taxon>Pseudomonadati</taxon>
        <taxon>Pseudomonadota</taxon>
        <taxon>Gammaproteobacteria</taxon>
        <taxon>Oceanospirillales</taxon>
        <taxon>Hahellaceae</taxon>
        <taxon>Hahella</taxon>
    </lineage>
</organism>
<dbReference type="Proteomes" id="UP000000238">
    <property type="component" value="Chromosome"/>
</dbReference>
<dbReference type="KEGG" id="hch:HCH_01988"/>